<dbReference type="GO" id="GO:0006515">
    <property type="term" value="P:protein quality control for misfolded or incompletely synthesized proteins"/>
    <property type="evidence" value="ECO:0007669"/>
    <property type="project" value="TreeGrafter"/>
</dbReference>
<reference evidence="7" key="2">
    <citation type="submission" date="2011-07" db="EMBL/GenBank/DDBJ databases">
        <authorList>
            <person name="Hsu CY."/>
            <person name="Chaw SM."/>
            <person name="Wu CS."/>
        </authorList>
    </citation>
    <scope>NUCLEOTIDE SEQUENCE</scope>
</reference>
<organism evidence="7">
    <name type="scientific">Sciadopitys verticillata</name>
    <name type="common">Japanese umbrella-pine</name>
    <name type="synonym">Taxus verticillata</name>
    <dbReference type="NCBI Taxonomy" id="28979"/>
    <lineage>
        <taxon>Eukaryota</taxon>
        <taxon>Viridiplantae</taxon>
        <taxon>Streptophyta</taxon>
        <taxon>Embryophyta</taxon>
        <taxon>Tracheophyta</taxon>
        <taxon>Spermatophyta</taxon>
        <taxon>Pinopsida</taxon>
        <taxon>Pinidae</taxon>
        <taxon>Conifers II</taxon>
        <taxon>Cupressales</taxon>
        <taxon>Sciadopityaceae</taxon>
        <taxon>Sciadopitys</taxon>
    </lineage>
</organism>
<keyword evidence="3 7" id="KW-0645">Protease</keyword>
<dbReference type="SUPFAM" id="SSF52096">
    <property type="entry name" value="ClpP/crotonase"/>
    <property type="match status" value="1"/>
</dbReference>
<dbReference type="Pfam" id="PF00574">
    <property type="entry name" value="CLP_protease"/>
    <property type="match status" value="1"/>
</dbReference>
<dbReference type="EMBL" id="LC572147">
    <property type="protein sequence ID" value="BCK60787.1"/>
    <property type="molecule type" value="Genomic_DNA"/>
</dbReference>
<dbReference type="MEROPS" id="S14.002"/>
<keyword evidence="4" id="KW-0378">Hydrolase</keyword>
<reference evidence="8" key="4">
    <citation type="journal article" date="2016" name="Genome Biol. Evol.">
        <title>Birth of Four Chimeric Plastid Gene Clusters in Japanese Umbrella Pine.</title>
        <authorList>
            <person name="Hsu C.-Y."/>
            <person name="Wu C.-S."/>
            <person name="Chaw S.-M."/>
        </authorList>
    </citation>
    <scope>NUCLEOTIDE SEQUENCE</scope>
</reference>
<evidence type="ECO:0000313" key="7">
    <source>
        <dbReference type="EMBL" id="BAK86705.1"/>
    </source>
</evidence>
<reference evidence="7" key="1">
    <citation type="journal article" date="2011" name="Genome Biol. Evol.">
        <title>Loss of different inverted repeat copies from the chloroplast genomes of Pinaceae and cupressophytes and influence of heterotachy on the evaluation of gymnosperm phylogeny.</title>
        <authorList>
            <person name="Wu C.-S."/>
            <person name="Wang Y.-N."/>
            <person name="Hsu C.-Y."/>
            <person name="Lin C.-P."/>
            <person name="Chaw S.-M."/>
        </authorList>
    </citation>
    <scope>NUCLEOTIDE SEQUENCE</scope>
</reference>
<evidence type="ECO:0000256" key="2">
    <source>
        <dbReference type="ARBA" id="ARBA00022640"/>
    </source>
</evidence>
<keyword evidence="5" id="KW-0720">Serine protease</keyword>
<evidence type="ECO:0000313" key="9">
    <source>
        <dbReference type="EMBL" id="BCK60787.1"/>
    </source>
</evidence>
<reference evidence="9" key="5">
    <citation type="journal article" date="2020" name="BMC Plant Biol.">
        <title>Tight association of genome rearrangements with gene expression in conifer plastomes.</title>
        <authorList>
            <person name="Wu C.S."/>
            <person name="Sudianto E."/>
            <person name="Chaw S.M."/>
        </authorList>
    </citation>
    <scope>NUCLEOTIDE SEQUENCE</scope>
    <source>
        <strain evidence="9">Chaw 1497</strain>
    </source>
</reference>
<evidence type="ECO:0000256" key="4">
    <source>
        <dbReference type="ARBA" id="ARBA00022801"/>
    </source>
</evidence>
<dbReference type="Gene3D" id="3.90.226.10">
    <property type="entry name" value="2-enoyl-CoA Hydratase, Chain A, domain 1"/>
    <property type="match status" value="1"/>
</dbReference>
<comment type="similarity">
    <text evidence="1 6">Belongs to the peptidase S14 family.</text>
</comment>
<dbReference type="PANTHER" id="PTHR10381:SF15">
    <property type="entry name" value="CHLOROPLASTIC ATP-DEPENDENT CLP PROTEASE PROTEOLYTIC SUBUNIT 1"/>
    <property type="match status" value="1"/>
</dbReference>
<dbReference type="GO" id="GO:0004176">
    <property type="term" value="F:ATP-dependent peptidase activity"/>
    <property type="evidence" value="ECO:0007669"/>
    <property type="project" value="InterPro"/>
</dbReference>
<dbReference type="InterPro" id="IPR029045">
    <property type="entry name" value="ClpP/crotonase-like_dom_sf"/>
</dbReference>
<accession>G3XHF8</accession>
<proteinExistence type="inferred from homology"/>
<gene>
    <name evidence="7" type="primary">clpP</name>
</gene>
<dbReference type="InterPro" id="IPR023562">
    <property type="entry name" value="ClpP/TepA"/>
</dbReference>
<keyword evidence="2 7" id="KW-0934">Plastid</keyword>
<dbReference type="PANTHER" id="PTHR10381">
    <property type="entry name" value="ATP-DEPENDENT CLP PROTEASE PROTEOLYTIC SUBUNIT"/>
    <property type="match status" value="1"/>
</dbReference>
<dbReference type="EMBL" id="AP017299">
    <property type="protein sequence ID" value="BAW34617.1"/>
    <property type="molecule type" value="Genomic_DNA"/>
</dbReference>
<keyword evidence="7" id="KW-0150">Chloroplast</keyword>
<evidence type="ECO:0000256" key="5">
    <source>
        <dbReference type="ARBA" id="ARBA00022825"/>
    </source>
</evidence>
<evidence type="ECO:0000256" key="1">
    <source>
        <dbReference type="ARBA" id="ARBA00007039"/>
    </source>
</evidence>
<dbReference type="PRINTS" id="PR00127">
    <property type="entry name" value="CLPPROTEASEP"/>
</dbReference>
<dbReference type="EMBL" id="AB645778">
    <property type="protein sequence ID" value="BAK86705.1"/>
    <property type="molecule type" value="Genomic_DNA"/>
</dbReference>
<dbReference type="GO" id="GO:0004252">
    <property type="term" value="F:serine-type endopeptidase activity"/>
    <property type="evidence" value="ECO:0007669"/>
    <property type="project" value="InterPro"/>
</dbReference>
<dbReference type="InterPro" id="IPR001907">
    <property type="entry name" value="ClpP"/>
</dbReference>
<geneLocation type="chloroplast" evidence="7"/>
<reference evidence="8" key="3">
    <citation type="submission" date="2015-11" db="EMBL/GenBank/DDBJ databases">
        <authorList>
            <person name="Zhang Y."/>
            <person name="Guo Z."/>
        </authorList>
    </citation>
    <scope>NUCLEOTIDE SEQUENCE</scope>
</reference>
<name>G3XHF8_SCIVE</name>
<dbReference type="GO" id="GO:0009536">
    <property type="term" value="C:plastid"/>
    <property type="evidence" value="ECO:0007669"/>
    <property type="project" value="UniProtKB-ARBA"/>
</dbReference>
<sequence length="246" mass="27959">MALALTNPFFIFDCNHELHTKMGVGIPKVPFQEPEEEDMSWVDVYTRLFRGKWLFLTQPLDRATSGQLEAMFVFLKHEGRKGDFAFFLSCSGGSILSGLALRDLMITSGKDVITIGMGLNASIGAFLLSVGSEKKRMISSSGRLMIHQPYTYPYDARGGQCIEDALLLMEARYKVVRIYADRTNSTVPNIWEEMERERYLRGYESLTLGFIDWVDLMDMMNILKSANAGEDFKPRPKKKELVEIEA</sequence>
<evidence type="ECO:0000313" key="8">
    <source>
        <dbReference type="EMBL" id="BAW34617.1"/>
    </source>
</evidence>
<dbReference type="AlphaFoldDB" id="G3XHF8"/>
<dbReference type="GO" id="GO:0009368">
    <property type="term" value="C:endopeptidase Clp complex"/>
    <property type="evidence" value="ECO:0007669"/>
    <property type="project" value="TreeGrafter"/>
</dbReference>
<evidence type="ECO:0000256" key="6">
    <source>
        <dbReference type="RuleBase" id="RU003567"/>
    </source>
</evidence>
<protein>
    <recommendedName>
        <fullName evidence="6">ATP-dependent Clp protease proteolytic subunit</fullName>
    </recommendedName>
</protein>
<evidence type="ECO:0000256" key="3">
    <source>
        <dbReference type="ARBA" id="ARBA00022670"/>
    </source>
</evidence>
<dbReference type="GO" id="GO:0051117">
    <property type="term" value="F:ATPase binding"/>
    <property type="evidence" value="ECO:0007669"/>
    <property type="project" value="TreeGrafter"/>
</dbReference>